<dbReference type="Gene3D" id="3.40.630.30">
    <property type="match status" value="1"/>
</dbReference>
<gene>
    <name evidence="4" type="ORF">HNP46_006263</name>
</gene>
<dbReference type="Pfam" id="PF00583">
    <property type="entry name" value="Acetyltransf_1"/>
    <property type="match status" value="1"/>
</dbReference>
<feature type="domain" description="N-acetyltransferase" evidence="3">
    <location>
        <begin position="5"/>
        <end position="157"/>
    </location>
</feature>
<dbReference type="InterPro" id="IPR050832">
    <property type="entry name" value="Bact_Acetyltransf"/>
</dbReference>
<protein>
    <submittedName>
        <fullName evidence="4">Ribosomal protein S18 acetylase RimI-like enzyme</fullName>
    </submittedName>
</protein>
<sequence>MTTPLLIRDAEPADADAILRILGETYEATWKPALSSEAIARFESSAHTAIYVRERLAHFSVACIAGEVVGLLDWRDDFIDALHVSPRHQRLGIGAALLCHAEAAIAAAGHVRVRLETDTFNQQARAFYGKQGYVEIDFYPDEEWHSGFTTVLMSKPL</sequence>
<dbReference type="Proteomes" id="UP000566995">
    <property type="component" value="Unassembled WGS sequence"/>
</dbReference>
<dbReference type="InterPro" id="IPR000182">
    <property type="entry name" value="GNAT_dom"/>
</dbReference>
<dbReference type="CDD" id="cd04301">
    <property type="entry name" value="NAT_SF"/>
    <property type="match status" value="1"/>
</dbReference>
<evidence type="ECO:0000256" key="2">
    <source>
        <dbReference type="ARBA" id="ARBA00023315"/>
    </source>
</evidence>
<dbReference type="GO" id="GO:0016747">
    <property type="term" value="F:acyltransferase activity, transferring groups other than amino-acyl groups"/>
    <property type="evidence" value="ECO:0007669"/>
    <property type="project" value="InterPro"/>
</dbReference>
<dbReference type="SUPFAM" id="SSF55729">
    <property type="entry name" value="Acyl-CoA N-acyltransferases (Nat)"/>
    <property type="match status" value="1"/>
</dbReference>
<accession>A0A7W7P442</accession>
<dbReference type="InterPro" id="IPR016181">
    <property type="entry name" value="Acyl_CoA_acyltransferase"/>
</dbReference>
<organism evidence="4 5">
    <name type="scientific">Pseudomonas nitroreducens</name>
    <dbReference type="NCBI Taxonomy" id="46680"/>
    <lineage>
        <taxon>Bacteria</taxon>
        <taxon>Pseudomonadati</taxon>
        <taxon>Pseudomonadota</taxon>
        <taxon>Gammaproteobacteria</taxon>
        <taxon>Pseudomonadales</taxon>
        <taxon>Pseudomonadaceae</taxon>
        <taxon>Pseudomonas</taxon>
    </lineage>
</organism>
<dbReference type="PROSITE" id="PS51186">
    <property type="entry name" value="GNAT"/>
    <property type="match status" value="1"/>
</dbReference>
<keyword evidence="4" id="KW-0689">Ribosomal protein</keyword>
<keyword evidence="1" id="KW-0808">Transferase</keyword>
<keyword evidence="4" id="KW-0687">Ribonucleoprotein</keyword>
<evidence type="ECO:0000259" key="3">
    <source>
        <dbReference type="PROSITE" id="PS51186"/>
    </source>
</evidence>
<dbReference type="EMBL" id="JACHLI010000039">
    <property type="protein sequence ID" value="MBB4867351.1"/>
    <property type="molecule type" value="Genomic_DNA"/>
</dbReference>
<dbReference type="AlphaFoldDB" id="A0A7W7P442"/>
<proteinExistence type="predicted"/>
<dbReference type="GO" id="GO:0005840">
    <property type="term" value="C:ribosome"/>
    <property type="evidence" value="ECO:0007669"/>
    <property type="project" value="UniProtKB-KW"/>
</dbReference>
<evidence type="ECO:0000313" key="4">
    <source>
        <dbReference type="EMBL" id="MBB4867351.1"/>
    </source>
</evidence>
<evidence type="ECO:0000256" key="1">
    <source>
        <dbReference type="ARBA" id="ARBA00022679"/>
    </source>
</evidence>
<keyword evidence="2" id="KW-0012">Acyltransferase</keyword>
<name>A0A7W7P442_PSENT</name>
<dbReference type="PANTHER" id="PTHR43877">
    <property type="entry name" value="AMINOALKYLPHOSPHONATE N-ACETYLTRANSFERASE-RELATED-RELATED"/>
    <property type="match status" value="1"/>
</dbReference>
<comment type="caution">
    <text evidence="4">The sequence shown here is derived from an EMBL/GenBank/DDBJ whole genome shotgun (WGS) entry which is preliminary data.</text>
</comment>
<dbReference type="PANTHER" id="PTHR43877:SF2">
    <property type="entry name" value="AMINOALKYLPHOSPHONATE N-ACETYLTRANSFERASE-RELATED"/>
    <property type="match status" value="1"/>
</dbReference>
<dbReference type="RefSeq" id="WP_184596756.1">
    <property type="nucleotide sequence ID" value="NZ_JACHLI010000039.1"/>
</dbReference>
<evidence type="ECO:0000313" key="5">
    <source>
        <dbReference type="Proteomes" id="UP000566995"/>
    </source>
</evidence>
<reference evidence="4 5" key="1">
    <citation type="submission" date="2020-08" db="EMBL/GenBank/DDBJ databases">
        <title>Functional genomics of gut bacteria from endangered species of beetles.</title>
        <authorList>
            <person name="Carlos-Shanley C."/>
        </authorList>
    </citation>
    <scope>NUCLEOTIDE SEQUENCE [LARGE SCALE GENOMIC DNA]</scope>
    <source>
        <strain evidence="4 5">S00179</strain>
    </source>
</reference>